<dbReference type="EMBL" id="LAZR01000003">
    <property type="protein sequence ID" value="KKO11282.1"/>
    <property type="molecule type" value="Genomic_DNA"/>
</dbReference>
<evidence type="ECO:0000313" key="1">
    <source>
        <dbReference type="EMBL" id="KKO11282.1"/>
    </source>
</evidence>
<name>A0A0F9YGE2_9ZZZZ</name>
<dbReference type="AlphaFoldDB" id="A0A0F9YGE2"/>
<reference evidence="1" key="1">
    <citation type="journal article" date="2015" name="Nature">
        <title>Complex archaea that bridge the gap between prokaryotes and eukaryotes.</title>
        <authorList>
            <person name="Spang A."/>
            <person name="Saw J.H."/>
            <person name="Jorgensen S.L."/>
            <person name="Zaremba-Niedzwiedzka K."/>
            <person name="Martijn J."/>
            <person name="Lind A.E."/>
            <person name="van Eijk R."/>
            <person name="Schleper C."/>
            <person name="Guy L."/>
            <person name="Ettema T.J."/>
        </authorList>
    </citation>
    <scope>NUCLEOTIDE SEQUENCE</scope>
</reference>
<gene>
    <name evidence="1" type="ORF">LCGC14_0017600</name>
</gene>
<proteinExistence type="predicted"/>
<sequence length="157" mass="17266">MKYAVCTLAIALAVVTGCERNVAHQRQVLAARAEDIRLTLSLSTTALAAGQDVHVIATAVNNTRRPLEITASTSALVIVRLWRQTPSGWTQVREYPETALQVLHPWTLAPGEQREFEWTLTVEPNWPPNEPLRMTAELNGHPARSAPVALRVTAATK</sequence>
<protein>
    <recommendedName>
        <fullName evidence="2">Intracellular proteinase inhibitor BsuPI domain-containing protein</fullName>
    </recommendedName>
</protein>
<organism evidence="1">
    <name type="scientific">marine sediment metagenome</name>
    <dbReference type="NCBI Taxonomy" id="412755"/>
    <lineage>
        <taxon>unclassified sequences</taxon>
        <taxon>metagenomes</taxon>
        <taxon>ecological metagenomes</taxon>
    </lineage>
</organism>
<evidence type="ECO:0008006" key="2">
    <source>
        <dbReference type="Google" id="ProtNLM"/>
    </source>
</evidence>
<dbReference type="PROSITE" id="PS51257">
    <property type="entry name" value="PROKAR_LIPOPROTEIN"/>
    <property type="match status" value="1"/>
</dbReference>
<comment type="caution">
    <text evidence="1">The sequence shown here is derived from an EMBL/GenBank/DDBJ whole genome shotgun (WGS) entry which is preliminary data.</text>
</comment>
<accession>A0A0F9YGE2</accession>